<evidence type="ECO:0000313" key="2">
    <source>
        <dbReference type="Proteomes" id="UP000076447"/>
    </source>
</evidence>
<dbReference type="AlphaFoldDB" id="A0A163R1W4"/>
<accession>A0A163R1W4</accession>
<dbReference type="PATRIC" id="fig|43678.3.peg.2687"/>
<sequence>MNEFNGPSLETDFRYHQQLVRADFAPGENVLLRWLRSHVGSQHASTTGQGG</sequence>
<organism evidence="1 2">
    <name type="scientific">Oerskovia enterophila</name>
    <dbReference type="NCBI Taxonomy" id="43678"/>
    <lineage>
        <taxon>Bacteria</taxon>
        <taxon>Bacillati</taxon>
        <taxon>Actinomycetota</taxon>
        <taxon>Actinomycetes</taxon>
        <taxon>Micrococcales</taxon>
        <taxon>Cellulomonadaceae</taxon>
        <taxon>Oerskovia</taxon>
    </lineage>
</organism>
<dbReference type="RefSeq" id="WP_157516402.1">
    <property type="nucleotide sequence ID" value="NZ_JBEPRG010000030.1"/>
</dbReference>
<name>A0A163R1W4_9CELL</name>
<proteinExistence type="predicted"/>
<dbReference type="STRING" id="43678.OJAG_25710"/>
<protein>
    <submittedName>
        <fullName evidence="1">Uncharacterized protein</fullName>
    </submittedName>
</protein>
<dbReference type="Proteomes" id="UP000076447">
    <property type="component" value="Unassembled WGS sequence"/>
</dbReference>
<dbReference type="EMBL" id="LRIE01000077">
    <property type="protein sequence ID" value="KZM34765.1"/>
    <property type="molecule type" value="Genomic_DNA"/>
</dbReference>
<reference evidence="1 2" key="1">
    <citation type="submission" date="2016-01" db="EMBL/GenBank/DDBJ databases">
        <title>Genome sequence of Oerskovia enterophila VJag, an agar and cellulose degrading bacterium.</title>
        <authorList>
            <person name="Poehlein A."/>
            <person name="Jag V."/>
            <person name="Bengelsdorf F."/>
            <person name="Duerre P."/>
            <person name="Daniel R."/>
        </authorList>
    </citation>
    <scope>NUCLEOTIDE SEQUENCE [LARGE SCALE GENOMIC DNA]</scope>
    <source>
        <strain evidence="1 2">VJag</strain>
    </source>
</reference>
<comment type="caution">
    <text evidence="1">The sequence shown here is derived from an EMBL/GenBank/DDBJ whole genome shotgun (WGS) entry which is preliminary data.</text>
</comment>
<gene>
    <name evidence="1" type="ORF">OJAG_25710</name>
</gene>
<evidence type="ECO:0000313" key="1">
    <source>
        <dbReference type="EMBL" id="KZM34765.1"/>
    </source>
</evidence>